<reference evidence="2" key="1">
    <citation type="submission" date="2023-01" db="EMBL/GenBank/DDBJ databases">
        <authorList>
            <person name="Van Ghelder C."/>
            <person name="Rancurel C."/>
        </authorList>
    </citation>
    <scope>NUCLEOTIDE SEQUENCE</scope>
    <source>
        <strain evidence="2">CNCM I-4278</strain>
    </source>
</reference>
<comment type="caution">
    <text evidence="2">The sequence shown here is derived from an EMBL/GenBank/DDBJ whole genome shotgun (WGS) entry which is preliminary data.</text>
</comment>
<accession>A0A9W4UUP5</accession>
<dbReference type="Proteomes" id="UP001152607">
    <property type="component" value="Unassembled WGS sequence"/>
</dbReference>
<feature type="region of interest" description="Disordered" evidence="1">
    <location>
        <begin position="1"/>
        <end position="51"/>
    </location>
</feature>
<evidence type="ECO:0000313" key="2">
    <source>
        <dbReference type="EMBL" id="CAI6341804.1"/>
    </source>
</evidence>
<keyword evidence="3" id="KW-1185">Reference proteome</keyword>
<proteinExistence type="predicted"/>
<sequence length="112" mass="12764">MHKINGAKPPSPSHLLESRVQRVQTSKDSTRWSHSLKSPPPTTHMQMQQQSPPLCRYFRSPVSPSPPWPHPRPCRPRAHCQLMALAIAPLQTIPRLPKRNRSVSFPLRNAVK</sequence>
<dbReference type="EMBL" id="CAOQHR010000012">
    <property type="protein sequence ID" value="CAI6341804.1"/>
    <property type="molecule type" value="Genomic_DNA"/>
</dbReference>
<name>A0A9W4UUP5_9PLEO</name>
<protein>
    <submittedName>
        <fullName evidence="2">Uncharacterized protein</fullName>
    </submittedName>
</protein>
<dbReference type="AlphaFoldDB" id="A0A9W4UUP5"/>
<evidence type="ECO:0000256" key="1">
    <source>
        <dbReference type="SAM" id="MobiDB-lite"/>
    </source>
</evidence>
<organism evidence="2 3">
    <name type="scientific">Periconia digitata</name>
    <dbReference type="NCBI Taxonomy" id="1303443"/>
    <lineage>
        <taxon>Eukaryota</taxon>
        <taxon>Fungi</taxon>
        <taxon>Dikarya</taxon>
        <taxon>Ascomycota</taxon>
        <taxon>Pezizomycotina</taxon>
        <taxon>Dothideomycetes</taxon>
        <taxon>Pleosporomycetidae</taxon>
        <taxon>Pleosporales</taxon>
        <taxon>Massarineae</taxon>
        <taxon>Periconiaceae</taxon>
        <taxon>Periconia</taxon>
    </lineage>
</organism>
<feature type="compositionally biased region" description="Polar residues" evidence="1">
    <location>
        <begin position="21"/>
        <end position="36"/>
    </location>
</feature>
<gene>
    <name evidence="2" type="ORF">PDIGIT_LOCUS15004</name>
</gene>
<evidence type="ECO:0000313" key="3">
    <source>
        <dbReference type="Proteomes" id="UP001152607"/>
    </source>
</evidence>